<name>A0A1F6WPV5_9BACT</name>
<dbReference type="GO" id="GO:0015627">
    <property type="term" value="C:type II protein secretion system complex"/>
    <property type="evidence" value="ECO:0007669"/>
    <property type="project" value="InterPro"/>
</dbReference>
<gene>
    <name evidence="6" type="ORF">A2903_01085</name>
</gene>
<keyword evidence="3" id="KW-0812">Transmembrane</keyword>
<dbReference type="InterPro" id="IPR002416">
    <property type="entry name" value="T2SS_protein-GspH"/>
</dbReference>
<keyword evidence="5" id="KW-0472">Membrane</keyword>
<evidence type="ECO:0000256" key="4">
    <source>
        <dbReference type="ARBA" id="ARBA00022989"/>
    </source>
</evidence>
<dbReference type="GO" id="GO:0016020">
    <property type="term" value="C:membrane"/>
    <property type="evidence" value="ECO:0007669"/>
    <property type="project" value="UniProtKB-SubCell"/>
</dbReference>
<dbReference type="STRING" id="1801764.A2903_01085"/>
<comment type="subcellular location">
    <subcellularLocation>
        <location evidence="1">Membrane</location>
        <topology evidence="1">Single-pass membrane protein</topology>
    </subcellularLocation>
</comment>
<dbReference type="Pfam" id="PF07963">
    <property type="entry name" value="N_methyl"/>
    <property type="match status" value="1"/>
</dbReference>
<evidence type="ECO:0000313" key="7">
    <source>
        <dbReference type="Proteomes" id="UP000178184"/>
    </source>
</evidence>
<evidence type="ECO:0000256" key="1">
    <source>
        <dbReference type="ARBA" id="ARBA00004167"/>
    </source>
</evidence>
<accession>A0A1F6WPV5</accession>
<dbReference type="NCBIfam" id="TIGR02532">
    <property type="entry name" value="IV_pilin_GFxxxE"/>
    <property type="match status" value="1"/>
</dbReference>
<dbReference type="InterPro" id="IPR045584">
    <property type="entry name" value="Pilin-like"/>
</dbReference>
<protein>
    <submittedName>
        <fullName evidence="6">Uncharacterized protein</fullName>
    </submittedName>
</protein>
<evidence type="ECO:0000313" key="6">
    <source>
        <dbReference type="EMBL" id="OGI83913.1"/>
    </source>
</evidence>
<keyword evidence="2" id="KW-0488">Methylation</keyword>
<evidence type="ECO:0000256" key="3">
    <source>
        <dbReference type="ARBA" id="ARBA00022692"/>
    </source>
</evidence>
<dbReference type="AlphaFoldDB" id="A0A1F6WPV5"/>
<evidence type="ECO:0000256" key="5">
    <source>
        <dbReference type="ARBA" id="ARBA00023136"/>
    </source>
</evidence>
<organism evidence="6 7">
    <name type="scientific">Candidatus Nomurabacteria bacterium RIFCSPLOWO2_01_FULL_33_17</name>
    <dbReference type="NCBI Taxonomy" id="1801764"/>
    <lineage>
        <taxon>Bacteria</taxon>
        <taxon>Candidatus Nomuraibacteriota</taxon>
    </lineage>
</organism>
<dbReference type="Gene3D" id="3.30.700.10">
    <property type="entry name" value="Glycoprotein, Type 4 Pilin"/>
    <property type="match status" value="1"/>
</dbReference>
<keyword evidence="4" id="KW-1133">Transmembrane helix</keyword>
<dbReference type="InterPro" id="IPR012902">
    <property type="entry name" value="N_methyl_site"/>
</dbReference>
<comment type="caution">
    <text evidence="6">The sequence shown here is derived from an EMBL/GenBank/DDBJ whole genome shotgun (WGS) entry which is preliminary data.</text>
</comment>
<dbReference type="PRINTS" id="PR00885">
    <property type="entry name" value="BCTERIALGSPH"/>
</dbReference>
<reference evidence="6 7" key="1">
    <citation type="journal article" date="2016" name="Nat. Commun.">
        <title>Thousands of microbial genomes shed light on interconnected biogeochemical processes in an aquifer system.</title>
        <authorList>
            <person name="Anantharaman K."/>
            <person name="Brown C.T."/>
            <person name="Hug L.A."/>
            <person name="Sharon I."/>
            <person name="Castelle C.J."/>
            <person name="Probst A.J."/>
            <person name="Thomas B.C."/>
            <person name="Singh A."/>
            <person name="Wilkins M.J."/>
            <person name="Karaoz U."/>
            <person name="Brodie E.L."/>
            <person name="Williams K.H."/>
            <person name="Hubbard S.S."/>
            <person name="Banfield J.F."/>
        </authorList>
    </citation>
    <scope>NUCLEOTIDE SEQUENCE [LARGE SCALE GENOMIC DNA]</scope>
</reference>
<evidence type="ECO:0000256" key="2">
    <source>
        <dbReference type="ARBA" id="ARBA00022481"/>
    </source>
</evidence>
<dbReference type="EMBL" id="MFUO01000017">
    <property type="protein sequence ID" value="OGI83913.1"/>
    <property type="molecule type" value="Genomic_DNA"/>
</dbReference>
<dbReference type="SUPFAM" id="SSF54523">
    <property type="entry name" value="Pili subunits"/>
    <property type="match status" value="1"/>
</dbReference>
<proteinExistence type="predicted"/>
<sequence>MKKIQKGFTLFELLVVIAIIGILAAVVLGSVSGARVKAKNAAFKAETTGLVASLISVCDDADIVVGDIGAPSTFVAANAVISNVSCGASGDGTWQFTATASNGAADDVNDATCTQTGCTFI</sequence>
<dbReference type="GO" id="GO:0015628">
    <property type="term" value="P:protein secretion by the type II secretion system"/>
    <property type="evidence" value="ECO:0007669"/>
    <property type="project" value="InterPro"/>
</dbReference>
<dbReference type="Proteomes" id="UP000178184">
    <property type="component" value="Unassembled WGS sequence"/>
</dbReference>